<gene>
    <name evidence="2" type="ORF">FB559_4332</name>
</gene>
<name>A0A543CNL9_9ACTN</name>
<dbReference type="RefSeq" id="WP_185792327.1">
    <property type="nucleotide sequence ID" value="NZ_VFOZ01000001.1"/>
</dbReference>
<evidence type="ECO:0000256" key="1">
    <source>
        <dbReference type="SAM" id="MobiDB-lite"/>
    </source>
</evidence>
<organism evidence="2 3">
    <name type="scientific">Actinoallomurus bryophytorum</name>
    <dbReference type="NCBI Taxonomy" id="1490222"/>
    <lineage>
        <taxon>Bacteria</taxon>
        <taxon>Bacillati</taxon>
        <taxon>Actinomycetota</taxon>
        <taxon>Actinomycetes</taxon>
        <taxon>Streptosporangiales</taxon>
        <taxon>Thermomonosporaceae</taxon>
        <taxon>Actinoallomurus</taxon>
    </lineage>
</organism>
<comment type="caution">
    <text evidence="2">The sequence shown here is derived from an EMBL/GenBank/DDBJ whole genome shotgun (WGS) entry which is preliminary data.</text>
</comment>
<sequence>MLVLEAVAGGARVASGVQVVPDKAEEVGLVRPSTDDDAARRRLDTAQ</sequence>
<dbReference type="EMBL" id="VFOZ01000001">
    <property type="protein sequence ID" value="TQL98704.1"/>
    <property type="molecule type" value="Genomic_DNA"/>
</dbReference>
<keyword evidence="3" id="KW-1185">Reference proteome</keyword>
<feature type="region of interest" description="Disordered" evidence="1">
    <location>
        <begin position="28"/>
        <end position="47"/>
    </location>
</feature>
<protein>
    <submittedName>
        <fullName evidence="2">Uncharacterized protein</fullName>
    </submittedName>
</protein>
<evidence type="ECO:0000313" key="3">
    <source>
        <dbReference type="Proteomes" id="UP000316096"/>
    </source>
</evidence>
<dbReference type="AlphaFoldDB" id="A0A543CNL9"/>
<proteinExistence type="predicted"/>
<evidence type="ECO:0000313" key="2">
    <source>
        <dbReference type="EMBL" id="TQL98704.1"/>
    </source>
</evidence>
<reference evidence="2 3" key="1">
    <citation type="submission" date="2019-06" db="EMBL/GenBank/DDBJ databases">
        <title>Sequencing the genomes of 1000 actinobacteria strains.</title>
        <authorList>
            <person name="Klenk H.-P."/>
        </authorList>
    </citation>
    <scope>NUCLEOTIDE SEQUENCE [LARGE SCALE GENOMIC DNA]</scope>
    <source>
        <strain evidence="2 3">DSM 102200</strain>
    </source>
</reference>
<dbReference type="Proteomes" id="UP000316096">
    <property type="component" value="Unassembled WGS sequence"/>
</dbReference>
<accession>A0A543CNL9</accession>